<name>A0A7S3K2S7_9STRA</name>
<dbReference type="InterPro" id="IPR011992">
    <property type="entry name" value="EF-hand-dom_pair"/>
</dbReference>
<dbReference type="Pfam" id="PF13499">
    <property type="entry name" value="EF-hand_7"/>
    <property type="match status" value="1"/>
</dbReference>
<feature type="region of interest" description="Disordered" evidence="3">
    <location>
        <begin position="1383"/>
        <end position="1489"/>
    </location>
</feature>
<evidence type="ECO:0000256" key="2">
    <source>
        <dbReference type="ARBA" id="ARBA00022837"/>
    </source>
</evidence>
<dbReference type="EMBL" id="HBIJ01018039">
    <property type="protein sequence ID" value="CAE0371146.1"/>
    <property type="molecule type" value="Transcribed_RNA"/>
</dbReference>
<dbReference type="SUPFAM" id="SSF47473">
    <property type="entry name" value="EF-hand"/>
    <property type="match status" value="2"/>
</dbReference>
<sequence length="1501" mass="168777">MIAAIAVLKSSEYVCDGLRALLLVTATNSQSKMALDLGAAPIVQKILNSSEPNIATLAKKLARRLVQAELLVGDLNQTQQNDDYVISPKNCCTLREIFPQARLVKPIQITSPTKKVKKRLAAATNFAVSHNFDFPLVQKDDCQAYQNKDRNKWSTADLGPPYTDVDAEMFASAHLLSPSKPRHDIVRILEILFVPPKQDSIEQERVKLAIEKNHSKINPTLLTKCQDEERQIFAANFARRVIVYTIYGKHFPKFETTVDPCYLLDLYRNFDIKGHGRITVEQFATSIRCIAGSKLSRDEVTALVKHYQRLSVPIDNQKLGVCHLLSSRTNNNLIDYELFCASGKIGRVFGSSAPASLPPVLPWIQQQTVNKSQIGPSRGKTWQRHVRRMHEERTACYAYLVRRGAIAIRHRRRCHEAQKWLRLTVRRSETLLRLRLEARSAVRHALQQHSAQVWLLKRVQRARNHKKHQMNAFWYLKTRHAKKAQHTQSEFELRRRSQQRSFELIYNRRKAFTYLATIRGLRAKQRGPLLLATVQALAVLGQKAKDAYHKRLCVQEALRRKACLAVIARDRKTMASNNLRFRGKRAISSGLRRAKGLELLRHLTSSMLRQREARNETQRLLTSSGLAALRRKYRHVYACEALQAKGAAAKAHLACCAVARKYLEWRVSQLLGLNNRHQMAQRFLTEAGIHARGVAAKHAAAQSWLRRQLATVKVSEAKRVLARVELASLVRRAQELQLASVLAKRHPKRLEMLVKEARQDTADEWKEAMNIQSNENNDDQADNLRAKREAIARSVFKYYDDDDSGTIDRIEFEAMMRSGALLGLTKPPKRHDLADAFAQIDTDASGRISVDEFLPWFQHTSAKLAQKHKPNHHSLVLGDVISARDRALRKLCDEYRHQTDEILSSINEEKAAKQSRRKSKPQVQQPIKTISKAPNAVIVAEKEKEIVSKNLDLPVQSLSLVVSNDIVTTKSTNDVKDENNVSLQTSLILPETQELSSGIEHNLPPRVDKPRVLDEVSVEVSAEERFAADFIARGRRAFEQADVKGNGCISQSRLEGAIARESTGMRSFLAECGKGNLEALLAPAGVEEAFAHLDTDGDGLLSSAEWTSAVEEALMIQLKRVTSECDEDKTYSIRYRSVAAEVFSILTDGDETVLSAEQIWRTVRLRPEVADFLVRAENEGLRGLVTSSVEDDIKKVVASKLDVNGDEILDQEEWYSAVELALKADLEKRQSDRDADRAFASKFRIIARQVFYLVDTDDDGHLTPAEIRAAISRHRQVKALLDSSEELRTLLLHPNDRSTLINLDSWERIVDRALDAKLGARRALRRGSKDKFVAEAKAHLSEGLDAAMSLNATALPEFTDSDKGSSNEIDTSEEDALALASTTLSQGQEKKVAVNENEDDSLDNPHKKESVHLSRSNEDEDCDQDSNAKDSLAASNRSSSDDESSHSFAISFGDEKEMDVIEEENASLPLSHTEQISPPLSKRSAAGLPISDRPSRICVVM</sequence>
<dbReference type="InterPro" id="IPR050145">
    <property type="entry name" value="Centrin_CML-like"/>
</dbReference>
<keyword evidence="2" id="KW-0106">Calcium</keyword>
<dbReference type="InterPro" id="IPR018247">
    <property type="entry name" value="EF_Hand_1_Ca_BS"/>
</dbReference>
<accession>A0A7S3K2S7</accession>
<dbReference type="PANTHER" id="PTHR23050">
    <property type="entry name" value="CALCIUM BINDING PROTEIN"/>
    <property type="match status" value="1"/>
</dbReference>
<gene>
    <name evidence="5" type="ORF">ALAG00032_LOCUS11928</name>
</gene>
<keyword evidence="1" id="KW-0677">Repeat</keyword>
<dbReference type="Pfam" id="PF13202">
    <property type="entry name" value="EF-hand_5"/>
    <property type="match status" value="1"/>
</dbReference>
<feature type="region of interest" description="Disordered" evidence="3">
    <location>
        <begin position="908"/>
        <end position="927"/>
    </location>
</feature>
<reference evidence="5" key="1">
    <citation type="submission" date="2021-01" db="EMBL/GenBank/DDBJ databases">
        <authorList>
            <person name="Corre E."/>
            <person name="Pelletier E."/>
            <person name="Niang G."/>
            <person name="Scheremetjew M."/>
            <person name="Finn R."/>
            <person name="Kale V."/>
            <person name="Holt S."/>
            <person name="Cochrane G."/>
            <person name="Meng A."/>
            <person name="Brown T."/>
            <person name="Cohen L."/>
        </authorList>
    </citation>
    <scope>NUCLEOTIDE SEQUENCE</scope>
    <source>
        <strain evidence="5">CCMP1510</strain>
    </source>
</reference>
<feature type="compositionally biased region" description="Polar residues" evidence="3">
    <location>
        <begin position="1468"/>
        <end position="1478"/>
    </location>
</feature>
<feature type="domain" description="EF-hand" evidence="4">
    <location>
        <begin position="828"/>
        <end position="863"/>
    </location>
</feature>
<feature type="domain" description="EF-hand" evidence="4">
    <location>
        <begin position="787"/>
        <end position="822"/>
    </location>
</feature>
<dbReference type="InterPro" id="IPR002048">
    <property type="entry name" value="EF_hand_dom"/>
</dbReference>
<dbReference type="Gene3D" id="1.10.238.10">
    <property type="entry name" value="EF-hand"/>
    <property type="match status" value="3"/>
</dbReference>
<dbReference type="GO" id="GO:0005509">
    <property type="term" value="F:calcium ion binding"/>
    <property type="evidence" value="ECO:0007669"/>
    <property type="project" value="InterPro"/>
</dbReference>
<evidence type="ECO:0000256" key="3">
    <source>
        <dbReference type="SAM" id="MobiDB-lite"/>
    </source>
</evidence>
<feature type="domain" description="EF-hand" evidence="4">
    <location>
        <begin position="1081"/>
        <end position="1116"/>
    </location>
</feature>
<evidence type="ECO:0000256" key="1">
    <source>
        <dbReference type="ARBA" id="ARBA00022737"/>
    </source>
</evidence>
<dbReference type="CDD" id="cd00051">
    <property type="entry name" value="EFh"/>
    <property type="match status" value="1"/>
</dbReference>
<dbReference type="PROSITE" id="PS00018">
    <property type="entry name" value="EF_HAND_1"/>
    <property type="match status" value="4"/>
</dbReference>
<proteinExistence type="predicted"/>
<organism evidence="5">
    <name type="scientific">Aureoumbra lagunensis</name>
    <dbReference type="NCBI Taxonomy" id="44058"/>
    <lineage>
        <taxon>Eukaryota</taxon>
        <taxon>Sar</taxon>
        <taxon>Stramenopiles</taxon>
        <taxon>Ochrophyta</taxon>
        <taxon>Pelagophyceae</taxon>
        <taxon>Pelagomonadales</taxon>
        <taxon>Aureoumbra</taxon>
    </lineage>
</organism>
<feature type="compositionally biased region" description="Basic and acidic residues" evidence="3">
    <location>
        <begin position="1403"/>
        <end position="1417"/>
    </location>
</feature>
<evidence type="ECO:0000259" key="4">
    <source>
        <dbReference type="PROSITE" id="PS50222"/>
    </source>
</evidence>
<protein>
    <recommendedName>
        <fullName evidence="4">EF-hand domain-containing protein</fullName>
    </recommendedName>
</protein>
<evidence type="ECO:0000313" key="5">
    <source>
        <dbReference type="EMBL" id="CAE0371146.1"/>
    </source>
</evidence>
<dbReference type="PROSITE" id="PS50222">
    <property type="entry name" value="EF_HAND_2"/>
    <property type="match status" value="4"/>
</dbReference>
<dbReference type="SMART" id="SM00054">
    <property type="entry name" value="EFh"/>
    <property type="match status" value="4"/>
</dbReference>
<feature type="domain" description="EF-hand" evidence="4">
    <location>
        <begin position="1242"/>
        <end position="1277"/>
    </location>
</feature>